<dbReference type="InterPro" id="IPR008928">
    <property type="entry name" value="6-hairpin_glycosidase_sf"/>
</dbReference>
<dbReference type="Proteomes" id="UP000476064">
    <property type="component" value="Chromosome"/>
</dbReference>
<protein>
    <submittedName>
        <fullName evidence="3">Glycoside hydrolase family 92 protein</fullName>
    </submittedName>
</protein>
<keyword evidence="3" id="KW-0378">Hydrolase</keyword>
<dbReference type="InterPro" id="IPR050883">
    <property type="entry name" value="PNGase"/>
</dbReference>
<name>A0A6C0G2Z8_9BACL</name>
<accession>A0A6C0G2Z8</accession>
<evidence type="ECO:0000259" key="2">
    <source>
        <dbReference type="Pfam" id="PF17678"/>
    </source>
</evidence>
<keyword evidence="4" id="KW-1185">Reference proteome</keyword>
<dbReference type="PANTHER" id="PTHR12143">
    <property type="entry name" value="PEPTIDE N-GLYCANASE PNGASE -RELATED"/>
    <property type="match status" value="1"/>
</dbReference>
<proteinExistence type="predicted"/>
<dbReference type="EMBL" id="CP048209">
    <property type="protein sequence ID" value="QHT62822.1"/>
    <property type="molecule type" value="Genomic_DNA"/>
</dbReference>
<dbReference type="Gene3D" id="3.30.2080.10">
    <property type="entry name" value="GH92 mannosidase domain"/>
    <property type="match status" value="1"/>
</dbReference>
<evidence type="ECO:0000259" key="1">
    <source>
        <dbReference type="Pfam" id="PF07971"/>
    </source>
</evidence>
<dbReference type="Gene3D" id="1.20.1050.60">
    <property type="entry name" value="alpha-1,2-mannosidase"/>
    <property type="match status" value="1"/>
</dbReference>
<dbReference type="GO" id="GO:0006516">
    <property type="term" value="P:glycoprotein catabolic process"/>
    <property type="evidence" value="ECO:0007669"/>
    <property type="project" value="TreeGrafter"/>
</dbReference>
<dbReference type="KEGG" id="plyc:GXP70_24470"/>
<dbReference type="AlphaFoldDB" id="A0A6C0G2Z8"/>
<dbReference type="GO" id="GO:0005829">
    <property type="term" value="C:cytosol"/>
    <property type="evidence" value="ECO:0007669"/>
    <property type="project" value="TreeGrafter"/>
</dbReference>
<dbReference type="InterPro" id="IPR014718">
    <property type="entry name" value="GH-type_carb-bd"/>
</dbReference>
<dbReference type="FunFam" id="1.20.1050.60:FF:000001">
    <property type="entry name" value="Putative alpha-1,2-mannosidase"/>
    <property type="match status" value="1"/>
</dbReference>
<gene>
    <name evidence="3" type="ORF">GXP70_24470</name>
</gene>
<dbReference type="InterPro" id="IPR041371">
    <property type="entry name" value="GH92_N"/>
</dbReference>
<dbReference type="InterPro" id="IPR012939">
    <property type="entry name" value="Glyco_hydro_92"/>
</dbReference>
<feature type="domain" description="Glycosyl hydrolase family 92" evidence="1">
    <location>
        <begin position="202"/>
        <end position="694"/>
    </location>
</feature>
<dbReference type="RefSeq" id="WP_162359253.1">
    <property type="nucleotide sequence ID" value="NZ_CP048209.1"/>
</dbReference>
<dbReference type="Pfam" id="PF07971">
    <property type="entry name" value="Glyco_hydro_92"/>
    <property type="match status" value="1"/>
</dbReference>
<dbReference type="GO" id="GO:0005975">
    <property type="term" value="P:carbohydrate metabolic process"/>
    <property type="evidence" value="ECO:0007669"/>
    <property type="project" value="InterPro"/>
</dbReference>
<sequence>MLAVDYVNPLIGTIGHLLTSTSPTVTLPHGMIKLAPITTPGIKDTYLADRIFGFPAGCGFLMPTQDTAPADPASLSSQYDHDLEQATPYAYGVLLEDEGIEAEMTAARRSAHYRFRYPNPSAACLSVGFPANGSLTLLSERSALIQATLHDVPHFTYLVFSQPVERIGDWRSERDAGCMLRAAAKEGLLEVRAGISYIDGVQAQANLSGELEGRSFEQTKQAARDIWQDALSRIEVTGGSEEQRAIFYTSLYRSLINMSDIAEDGRYYSGYDRQIHESGERGFYVTDNIWDTYRCLHPLQQLLDPERKQDMIQSYVRMYEQSGWLPQFPFVQGDLPVMTGNHSAALIYDAYVKGYRNFDVAKAYEAMKVNATEITMLPWVHGPLTELDRHYLEHGYVPALRPGETEWVAEVDGFERRQSVAVTLEHAYDDWCIAQLARELGHMDDYAYFMRRSQNYRKLYNEANGFMSPRSADGEWVESFDPKYGGGLGGRDYFSECNAWIYSFHVQHDIEGLIELMGGPAKFEERLDALFTEQYGDSKYRFLGQFPDATGLIGQYCQGNEPAFHIPYLYNYTASPWKTQRRLREIMKLWYQATPTGICGDEDNGAMSSWYVFSAMGFYPVCPGKASYEIGSPLFERTEIALGGGRTFTIVAEGVSERNKYVQAAAMNGVPLTEPRIRHEDAAAGGVLTLKMGDRPNKAWGAAGEAGPYASMDNA</sequence>
<reference evidence="3 4" key="1">
    <citation type="submission" date="2020-01" db="EMBL/GenBank/DDBJ databases">
        <title>Paenibacillus sp. nov., isolated from tomato rhizosphere.</title>
        <authorList>
            <person name="Weon H.-Y."/>
            <person name="Lee S.A."/>
        </authorList>
    </citation>
    <scope>NUCLEOTIDE SEQUENCE [LARGE SCALE GENOMIC DNA]</scope>
    <source>
        <strain evidence="3 4">12200R-189</strain>
    </source>
</reference>
<dbReference type="Gene3D" id="1.20.1610.10">
    <property type="entry name" value="alpha-1,2-mannosidases domains"/>
    <property type="match status" value="1"/>
</dbReference>
<dbReference type="Gene3D" id="2.70.98.10">
    <property type="match status" value="1"/>
</dbReference>
<evidence type="ECO:0000313" key="4">
    <source>
        <dbReference type="Proteomes" id="UP000476064"/>
    </source>
</evidence>
<dbReference type="SUPFAM" id="SSF48208">
    <property type="entry name" value="Six-hairpin glycosidases"/>
    <property type="match status" value="1"/>
</dbReference>
<organism evidence="3 4">
    <name type="scientific">Paenibacillus lycopersici</name>
    <dbReference type="NCBI Taxonomy" id="2704462"/>
    <lineage>
        <taxon>Bacteria</taxon>
        <taxon>Bacillati</taxon>
        <taxon>Bacillota</taxon>
        <taxon>Bacilli</taxon>
        <taxon>Bacillales</taxon>
        <taxon>Paenibacillaceae</taxon>
        <taxon>Paenibacillus</taxon>
    </lineage>
</organism>
<dbReference type="FunFam" id="3.30.2080.10:FF:000001">
    <property type="entry name" value="Alpha-1,2-mannosidase subfamily"/>
    <property type="match status" value="1"/>
</dbReference>
<dbReference type="InterPro" id="IPR005887">
    <property type="entry name" value="GH92_a_mannosidase_put"/>
</dbReference>
<dbReference type="GO" id="GO:0000224">
    <property type="term" value="F:peptide-N4-(N-acetyl-beta-glucosaminyl)asparagine amidase activity"/>
    <property type="evidence" value="ECO:0007669"/>
    <property type="project" value="TreeGrafter"/>
</dbReference>
<dbReference type="PANTHER" id="PTHR12143:SF43">
    <property type="entry name" value="PUTATIVE-RELATED"/>
    <property type="match status" value="1"/>
</dbReference>
<dbReference type="GO" id="GO:0030246">
    <property type="term" value="F:carbohydrate binding"/>
    <property type="evidence" value="ECO:0007669"/>
    <property type="project" value="InterPro"/>
</dbReference>
<feature type="domain" description="Glycosyl hydrolase family 92 N-terminal" evidence="2">
    <location>
        <begin position="6"/>
        <end position="128"/>
    </location>
</feature>
<dbReference type="NCBIfam" id="TIGR01180">
    <property type="entry name" value="aman2_put"/>
    <property type="match status" value="1"/>
</dbReference>
<evidence type="ECO:0000313" key="3">
    <source>
        <dbReference type="EMBL" id="QHT62822.1"/>
    </source>
</evidence>
<dbReference type="Pfam" id="PF17678">
    <property type="entry name" value="Glyco_hydro_92N"/>
    <property type="match status" value="1"/>
</dbReference>